<proteinExistence type="predicted"/>
<name>X1PRH9_9ZZZZ</name>
<comment type="caution">
    <text evidence="1">The sequence shown here is derived from an EMBL/GenBank/DDBJ whole genome shotgun (WGS) entry which is preliminary data.</text>
</comment>
<sequence>MSFLLKILKKMLILNITKLINIKKTRFNLRKIARNKQIVEETDNPMIMIYIKCSIIENCKIFSFLLRKLNWNIVSPGKISIIR</sequence>
<dbReference type="EMBL" id="BARV01034500">
    <property type="protein sequence ID" value="GAI58867.1"/>
    <property type="molecule type" value="Genomic_DNA"/>
</dbReference>
<organism evidence="1">
    <name type="scientific">marine sediment metagenome</name>
    <dbReference type="NCBI Taxonomy" id="412755"/>
    <lineage>
        <taxon>unclassified sequences</taxon>
        <taxon>metagenomes</taxon>
        <taxon>ecological metagenomes</taxon>
    </lineage>
</organism>
<dbReference type="AlphaFoldDB" id="X1PRH9"/>
<gene>
    <name evidence="1" type="ORF">S06H3_54014</name>
</gene>
<accession>X1PRH9</accession>
<protein>
    <submittedName>
        <fullName evidence="1">Uncharacterized protein</fullName>
    </submittedName>
</protein>
<reference evidence="1" key="1">
    <citation type="journal article" date="2014" name="Front. Microbiol.">
        <title>High frequency of phylogenetically diverse reductive dehalogenase-homologous genes in deep subseafloor sedimentary metagenomes.</title>
        <authorList>
            <person name="Kawai M."/>
            <person name="Futagami T."/>
            <person name="Toyoda A."/>
            <person name="Takaki Y."/>
            <person name="Nishi S."/>
            <person name="Hori S."/>
            <person name="Arai W."/>
            <person name="Tsubouchi T."/>
            <person name="Morono Y."/>
            <person name="Uchiyama I."/>
            <person name="Ito T."/>
            <person name="Fujiyama A."/>
            <person name="Inagaki F."/>
            <person name="Takami H."/>
        </authorList>
    </citation>
    <scope>NUCLEOTIDE SEQUENCE</scope>
    <source>
        <strain evidence="1">Expedition CK06-06</strain>
    </source>
</reference>
<evidence type="ECO:0000313" key="1">
    <source>
        <dbReference type="EMBL" id="GAI58867.1"/>
    </source>
</evidence>